<evidence type="ECO:0000313" key="2">
    <source>
        <dbReference type="Proteomes" id="UP001233999"/>
    </source>
</evidence>
<feature type="non-terminal residue" evidence="1">
    <location>
        <position position="1"/>
    </location>
</feature>
<keyword evidence="2" id="KW-1185">Reference proteome</keyword>
<name>A0AAD8AD51_DIPPU</name>
<gene>
    <name evidence="1" type="ORF">L9F63_012193</name>
</gene>
<comment type="caution">
    <text evidence="1">The sequence shown here is derived from an EMBL/GenBank/DDBJ whole genome shotgun (WGS) entry which is preliminary data.</text>
</comment>
<dbReference type="EMBL" id="JASPKZ010001960">
    <property type="protein sequence ID" value="KAJ9596812.1"/>
    <property type="molecule type" value="Genomic_DNA"/>
</dbReference>
<accession>A0AAD8AD51</accession>
<feature type="non-terminal residue" evidence="1">
    <location>
        <position position="54"/>
    </location>
</feature>
<organism evidence="1 2">
    <name type="scientific">Diploptera punctata</name>
    <name type="common">Pacific beetle cockroach</name>
    <dbReference type="NCBI Taxonomy" id="6984"/>
    <lineage>
        <taxon>Eukaryota</taxon>
        <taxon>Metazoa</taxon>
        <taxon>Ecdysozoa</taxon>
        <taxon>Arthropoda</taxon>
        <taxon>Hexapoda</taxon>
        <taxon>Insecta</taxon>
        <taxon>Pterygota</taxon>
        <taxon>Neoptera</taxon>
        <taxon>Polyneoptera</taxon>
        <taxon>Dictyoptera</taxon>
        <taxon>Blattodea</taxon>
        <taxon>Blaberoidea</taxon>
        <taxon>Blaberidae</taxon>
        <taxon>Diplopterinae</taxon>
        <taxon>Diploptera</taxon>
    </lineage>
</organism>
<reference evidence="1" key="2">
    <citation type="submission" date="2023-05" db="EMBL/GenBank/DDBJ databases">
        <authorList>
            <person name="Fouks B."/>
        </authorList>
    </citation>
    <scope>NUCLEOTIDE SEQUENCE</scope>
    <source>
        <strain evidence="1">Stay&amp;Tobe</strain>
        <tissue evidence="1">Testes</tissue>
    </source>
</reference>
<evidence type="ECO:0000313" key="1">
    <source>
        <dbReference type="EMBL" id="KAJ9596812.1"/>
    </source>
</evidence>
<reference evidence="1" key="1">
    <citation type="journal article" date="2023" name="IScience">
        <title>Live-bearing cockroach genome reveals convergent evolutionary mechanisms linked to viviparity in insects and beyond.</title>
        <authorList>
            <person name="Fouks B."/>
            <person name="Harrison M.C."/>
            <person name="Mikhailova A.A."/>
            <person name="Marchal E."/>
            <person name="English S."/>
            <person name="Carruthers M."/>
            <person name="Jennings E.C."/>
            <person name="Chiamaka E.L."/>
            <person name="Frigard R.A."/>
            <person name="Pippel M."/>
            <person name="Attardo G.M."/>
            <person name="Benoit J.B."/>
            <person name="Bornberg-Bauer E."/>
            <person name="Tobe S.S."/>
        </authorList>
    </citation>
    <scope>NUCLEOTIDE SEQUENCE</scope>
    <source>
        <strain evidence="1">Stay&amp;Tobe</strain>
    </source>
</reference>
<sequence>PEYPTSSSYSSISTVKIIDLFLQHSSIIRELRTGVFFGVLLLLRMLRTGVFFGV</sequence>
<dbReference type="Proteomes" id="UP001233999">
    <property type="component" value="Unassembled WGS sequence"/>
</dbReference>
<protein>
    <submittedName>
        <fullName evidence="1">Uncharacterized protein</fullName>
    </submittedName>
</protein>
<proteinExistence type="predicted"/>
<dbReference type="AlphaFoldDB" id="A0AAD8AD51"/>